<evidence type="ECO:0000256" key="4">
    <source>
        <dbReference type="SAM" id="MobiDB-lite"/>
    </source>
</evidence>
<evidence type="ECO:0000256" key="3">
    <source>
        <dbReference type="ARBA" id="ARBA00022737"/>
    </source>
</evidence>
<dbReference type="PANTHER" id="PTHR24113">
    <property type="entry name" value="RAN GTPASE-ACTIVATING PROTEIN 1"/>
    <property type="match status" value="1"/>
</dbReference>
<gene>
    <name evidence="5" type="ORF">TeGR_g6655</name>
</gene>
<keyword evidence="3" id="KW-0677">Repeat</keyword>
<accession>A0ABQ6NDA5</accession>
<dbReference type="SUPFAM" id="SSF52047">
    <property type="entry name" value="RNI-like"/>
    <property type="match status" value="1"/>
</dbReference>
<name>A0ABQ6NDA5_9STRA</name>
<feature type="region of interest" description="Disordered" evidence="4">
    <location>
        <begin position="1"/>
        <end position="63"/>
    </location>
</feature>
<dbReference type="InterPro" id="IPR032675">
    <property type="entry name" value="LRR_dom_sf"/>
</dbReference>
<comment type="caution">
    <text evidence="5">The sequence shown here is derived from an EMBL/GenBank/DDBJ whole genome shotgun (WGS) entry which is preliminary data.</text>
</comment>
<reference evidence="5 6" key="1">
    <citation type="journal article" date="2023" name="Commun. Biol.">
        <title>Genome analysis of Parmales, the sister group of diatoms, reveals the evolutionary specialization of diatoms from phago-mixotrophs to photoautotrophs.</title>
        <authorList>
            <person name="Ban H."/>
            <person name="Sato S."/>
            <person name="Yoshikawa S."/>
            <person name="Yamada K."/>
            <person name="Nakamura Y."/>
            <person name="Ichinomiya M."/>
            <person name="Sato N."/>
            <person name="Blanc-Mathieu R."/>
            <person name="Endo H."/>
            <person name="Kuwata A."/>
            <person name="Ogata H."/>
        </authorList>
    </citation>
    <scope>NUCLEOTIDE SEQUENCE [LARGE SCALE GENOMIC DNA]</scope>
</reference>
<evidence type="ECO:0008006" key="7">
    <source>
        <dbReference type="Google" id="ProtNLM"/>
    </source>
</evidence>
<feature type="compositionally biased region" description="Low complexity" evidence="4">
    <location>
        <begin position="46"/>
        <end position="63"/>
    </location>
</feature>
<dbReference type="InterPro" id="IPR001611">
    <property type="entry name" value="Leu-rich_rpt"/>
</dbReference>
<dbReference type="Gene3D" id="3.80.10.10">
    <property type="entry name" value="Ribonuclease Inhibitor"/>
    <property type="match status" value="1"/>
</dbReference>
<dbReference type="EMBL" id="BRYB01006784">
    <property type="protein sequence ID" value="GMI56838.1"/>
    <property type="molecule type" value="Genomic_DNA"/>
</dbReference>
<sequence length="259" mass="27409">MPPSFNNPPTISSISRLRSTSGADSDPGNNPGSPTNDDAPPPPRAFFPSNSSPSSVPLSHPNNSPLPDPLSHYLQLCSYYSTRPNPGIMTCLRYSLSAIRPTPPFHDRDTLPLADTFFVFANTGTVANLLDHVTRLDFTLAARSAMPLAPSVRGLRSHGAVTIANMVAHSKTLRAVKLDRNKIGSYGAAALAKALGTNRSVEALGLRGCAIGEGGARAFADDAFGAPNRLASVDLSLNMIGFEGVTRMAQALQEREEKG</sequence>
<dbReference type="InterPro" id="IPR027038">
    <property type="entry name" value="RanGap"/>
</dbReference>
<dbReference type="PANTHER" id="PTHR24113:SF12">
    <property type="entry name" value="RAN GTPASE-ACTIVATING PROTEIN 1"/>
    <property type="match status" value="1"/>
</dbReference>
<feature type="non-terminal residue" evidence="5">
    <location>
        <position position="259"/>
    </location>
</feature>
<keyword evidence="1" id="KW-0343">GTPase activation</keyword>
<dbReference type="SMART" id="SM00368">
    <property type="entry name" value="LRR_RI"/>
    <property type="match status" value="2"/>
</dbReference>
<proteinExistence type="predicted"/>
<feature type="compositionally biased region" description="Low complexity" evidence="4">
    <location>
        <begin position="8"/>
        <end position="21"/>
    </location>
</feature>
<keyword evidence="2" id="KW-0433">Leucine-rich repeat</keyword>
<dbReference type="Proteomes" id="UP001165060">
    <property type="component" value="Unassembled WGS sequence"/>
</dbReference>
<evidence type="ECO:0000256" key="2">
    <source>
        <dbReference type="ARBA" id="ARBA00022614"/>
    </source>
</evidence>
<keyword evidence="6" id="KW-1185">Reference proteome</keyword>
<feature type="compositionally biased region" description="Polar residues" evidence="4">
    <location>
        <begin position="27"/>
        <end position="36"/>
    </location>
</feature>
<organism evidence="5 6">
    <name type="scientific">Tetraparma gracilis</name>
    <dbReference type="NCBI Taxonomy" id="2962635"/>
    <lineage>
        <taxon>Eukaryota</taxon>
        <taxon>Sar</taxon>
        <taxon>Stramenopiles</taxon>
        <taxon>Ochrophyta</taxon>
        <taxon>Bolidophyceae</taxon>
        <taxon>Parmales</taxon>
        <taxon>Triparmaceae</taxon>
        <taxon>Tetraparma</taxon>
    </lineage>
</organism>
<evidence type="ECO:0000256" key="1">
    <source>
        <dbReference type="ARBA" id="ARBA00022468"/>
    </source>
</evidence>
<protein>
    <recommendedName>
        <fullName evidence="7">RNI-like protein</fullName>
    </recommendedName>
</protein>
<dbReference type="Pfam" id="PF13516">
    <property type="entry name" value="LRR_6"/>
    <property type="match status" value="2"/>
</dbReference>
<evidence type="ECO:0000313" key="5">
    <source>
        <dbReference type="EMBL" id="GMI56838.1"/>
    </source>
</evidence>
<evidence type="ECO:0000313" key="6">
    <source>
        <dbReference type="Proteomes" id="UP001165060"/>
    </source>
</evidence>